<dbReference type="KEGG" id="clup:CLUP02_13789"/>
<dbReference type="PROSITE" id="PS50011">
    <property type="entry name" value="PROTEIN_KINASE_DOM"/>
    <property type="match status" value="1"/>
</dbReference>
<gene>
    <name evidence="4" type="ORF">CLUP02_13789</name>
</gene>
<dbReference type="GeneID" id="73347736"/>
<feature type="domain" description="Protein kinase" evidence="3">
    <location>
        <begin position="116"/>
        <end position="502"/>
    </location>
</feature>
<dbReference type="GO" id="GO:0005634">
    <property type="term" value="C:nucleus"/>
    <property type="evidence" value="ECO:0007669"/>
    <property type="project" value="TreeGrafter"/>
</dbReference>
<evidence type="ECO:0000313" key="4">
    <source>
        <dbReference type="EMBL" id="UQC88266.1"/>
    </source>
</evidence>
<dbReference type="PANTHER" id="PTHR44167">
    <property type="entry name" value="OVARIAN-SPECIFIC SERINE/THREONINE-PROTEIN KINASE LOK-RELATED"/>
    <property type="match status" value="1"/>
</dbReference>
<dbReference type="PROSITE" id="PS00107">
    <property type="entry name" value="PROTEIN_KINASE_ATP"/>
    <property type="match status" value="1"/>
</dbReference>
<dbReference type="GO" id="GO:0005524">
    <property type="term" value="F:ATP binding"/>
    <property type="evidence" value="ECO:0007669"/>
    <property type="project" value="UniProtKB-UniRule"/>
</dbReference>
<sequence length="884" mass="100411">MSQNPTHQVQVAMNNNGPDLAAQQALNQAWVEKQRRIKLVNRITARMGAERGEQYLQYDMNGNVRPYRYGFPTPPPSDPRIHGPSVRYASRYFDSTHLDEAQAKYGGQKHPKGYNIRLKRILGAGGYGFAAHIVHKDPRTGFNTDCVIKIEKSRHHNKSALKREEKALWKFVGAQHILQISDITREIQAKRAADLTAHQNSHPPPPAGAKLPDPEIQDKNWTLRDFEKQPIRNFVILENANLGDLGLWISKSSRLGKRWPQSAIWMLFQNLALGLVGMGYPLREHYEASHPDWEYQKPIDEEFPDDPKVELQETVHFDLDPRNVLLANRSMFHGNFPTFKIADFGLTEFFSEYENDPEHFNKEFFLHCRCRGKPVYYAPEQFTREWEQVNDIIDDDGINHFVADDGTKPPVAGNYGMHTNIFQVGIIIWCAITLCSFQQAAIRVHYKDAWGRDITTYGGALQSAQFNDIDPALKDLVQRCMAHNPSDRPNLRELVATINNRLARNDLESEDALAAWSRDFFTTPRVPGDEPPRVKREREDEGDDAQGDAGRGASRRAVDDGNGHPVALEVQRVQARQQGVADEPLLLDVFQPPVQPQPVQGNNLLGQSSNKGPVVAPGYPALSPMPMIREERAAAAPVFVGLNNQYNQPAAVNPPGGFDVRAQGAPQAQWQPQMPVMQQPNNMNNNYMFNYAAPNPMVQNPDLGAQAGLAAYRQAQAVRGAGQIPWNAYAPPGEPFLHQPVPNVQPPPPEAIQHQFAPPDDPNPYAQVWRFNSVHQGPADPEPYAQVGRLGLTRQEQQARQEWQQQWRQRQQQQERQWQLEEQQRQQRQQQRQQQNQYMQDPGPSRQPQMQMQALLQDAQQHDIGGNEMDIFEEFINDPDAMEQ</sequence>
<feature type="compositionally biased region" description="Low complexity" evidence="2">
    <location>
        <begin position="826"/>
        <end position="837"/>
    </location>
</feature>
<dbReference type="InterPro" id="IPR017441">
    <property type="entry name" value="Protein_kinase_ATP_BS"/>
</dbReference>
<dbReference type="SMART" id="SM00220">
    <property type="entry name" value="S_TKc"/>
    <property type="match status" value="1"/>
</dbReference>
<evidence type="ECO:0000256" key="2">
    <source>
        <dbReference type="SAM" id="MobiDB-lite"/>
    </source>
</evidence>
<feature type="region of interest" description="Disordered" evidence="2">
    <location>
        <begin position="736"/>
        <end position="767"/>
    </location>
</feature>
<feature type="binding site" evidence="1">
    <location>
        <position position="149"/>
    </location>
    <ligand>
        <name>ATP</name>
        <dbReference type="ChEBI" id="CHEBI:30616"/>
    </ligand>
</feature>
<dbReference type="InterPro" id="IPR011009">
    <property type="entry name" value="Kinase-like_dom_sf"/>
</dbReference>
<evidence type="ECO:0000256" key="1">
    <source>
        <dbReference type="PROSITE-ProRule" id="PRU10141"/>
    </source>
</evidence>
<protein>
    <recommendedName>
        <fullName evidence="3">Protein kinase domain-containing protein</fullName>
    </recommendedName>
</protein>
<evidence type="ECO:0000259" key="3">
    <source>
        <dbReference type="PROSITE" id="PS50011"/>
    </source>
</evidence>
<feature type="region of interest" description="Disordered" evidence="2">
    <location>
        <begin position="194"/>
        <end position="213"/>
    </location>
</feature>
<evidence type="ECO:0000313" key="5">
    <source>
        <dbReference type="Proteomes" id="UP000830671"/>
    </source>
</evidence>
<proteinExistence type="predicted"/>
<accession>A0A9Q8WM33</accession>
<organism evidence="4 5">
    <name type="scientific">Colletotrichum lupini</name>
    <dbReference type="NCBI Taxonomy" id="145971"/>
    <lineage>
        <taxon>Eukaryota</taxon>
        <taxon>Fungi</taxon>
        <taxon>Dikarya</taxon>
        <taxon>Ascomycota</taxon>
        <taxon>Pezizomycotina</taxon>
        <taxon>Sordariomycetes</taxon>
        <taxon>Hypocreomycetidae</taxon>
        <taxon>Glomerellales</taxon>
        <taxon>Glomerellaceae</taxon>
        <taxon>Colletotrichum</taxon>
        <taxon>Colletotrichum acutatum species complex</taxon>
    </lineage>
</organism>
<feature type="region of interest" description="Disordered" evidence="2">
    <location>
        <begin position="522"/>
        <end position="562"/>
    </location>
</feature>
<dbReference type="Proteomes" id="UP000830671">
    <property type="component" value="Chromosome 7"/>
</dbReference>
<keyword evidence="1" id="KW-0547">Nucleotide-binding</keyword>
<dbReference type="GO" id="GO:0005737">
    <property type="term" value="C:cytoplasm"/>
    <property type="evidence" value="ECO:0007669"/>
    <property type="project" value="TreeGrafter"/>
</dbReference>
<reference evidence="4" key="1">
    <citation type="journal article" date="2021" name="Mol. Plant Microbe Interact.">
        <title>Complete Genome Sequence of the Plant-Pathogenic Fungus Colletotrichum lupini.</title>
        <authorList>
            <person name="Baroncelli R."/>
            <person name="Pensec F."/>
            <person name="Da Lio D."/>
            <person name="Boufleur T."/>
            <person name="Vicente I."/>
            <person name="Sarrocco S."/>
            <person name="Picot A."/>
            <person name="Baraldi E."/>
            <person name="Sukno S."/>
            <person name="Thon M."/>
            <person name="Le Floch G."/>
        </authorList>
    </citation>
    <scope>NUCLEOTIDE SEQUENCE</scope>
    <source>
        <strain evidence="4">IMI 504893</strain>
    </source>
</reference>
<feature type="compositionally biased region" description="Low complexity" evidence="2">
    <location>
        <begin position="847"/>
        <end position="859"/>
    </location>
</feature>
<dbReference type="GO" id="GO:0004674">
    <property type="term" value="F:protein serine/threonine kinase activity"/>
    <property type="evidence" value="ECO:0007669"/>
    <property type="project" value="TreeGrafter"/>
</dbReference>
<feature type="compositionally biased region" description="Acidic residues" evidence="2">
    <location>
        <begin position="870"/>
        <end position="884"/>
    </location>
</feature>
<dbReference type="RefSeq" id="XP_049149872.1">
    <property type="nucleotide sequence ID" value="XM_049292726.1"/>
</dbReference>
<name>A0A9Q8WM33_9PEZI</name>
<feature type="region of interest" description="Disordered" evidence="2">
    <location>
        <begin position="823"/>
        <end position="884"/>
    </location>
</feature>
<dbReference type="InterPro" id="IPR000719">
    <property type="entry name" value="Prot_kinase_dom"/>
</dbReference>
<dbReference type="EMBL" id="CP019479">
    <property type="protein sequence ID" value="UQC88266.1"/>
    <property type="molecule type" value="Genomic_DNA"/>
</dbReference>
<feature type="compositionally biased region" description="Basic and acidic residues" evidence="2">
    <location>
        <begin position="527"/>
        <end position="539"/>
    </location>
</feature>
<dbReference type="PANTHER" id="PTHR44167:SF24">
    <property type="entry name" value="SERINE_THREONINE-PROTEIN KINASE CHK2"/>
    <property type="match status" value="1"/>
</dbReference>
<dbReference type="GO" id="GO:0044773">
    <property type="term" value="P:mitotic DNA damage checkpoint signaling"/>
    <property type="evidence" value="ECO:0007669"/>
    <property type="project" value="TreeGrafter"/>
</dbReference>
<dbReference type="SUPFAM" id="SSF56112">
    <property type="entry name" value="Protein kinase-like (PK-like)"/>
    <property type="match status" value="1"/>
</dbReference>
<keyword evidence="5" id="KW-1185">Reference proteome</keyword>
<dbReference type="AlphaFoldDB" id="A0A9Q8WM33"/>
<dbReference type="Gene3D" id="1.10.510.10">
    <property type="entry name" value="Transferase(Phosphotransferase) domain 1"/>
    <property type="match status" value="1"/>
</dbReference>
<keyword evidence="1" id="KW-0067">ATP-binding</keyword>